<dbReference type="GO" id="GO:0008593">
    <property type="term" value="P:regulation of Notch signaling pathway"/>
    <property type="evidence" value="ECO:0007669"/>
    <property type="project" value="TreeGrafter"/>
</dbReference>
<dbReference type="SMART" id="SM00458">
    <property type="entry name" value="RICIN"/>
    <property type="match status" value="1"/>
</dbReference>
<evidence type="ECO:0000256" key="4">
    <source>
        <dbReference type="ARBA" id="ARBA00022692"/>
    </source>
</evidence>
<dbReference type="FunFam" id="3.90.550.10:FF:000053">
    <property type="entry name" value="Polypeptide N-acetylgalactosaminyltransferase"/>
    <property type="match status" value="1"/>
</dbReference>
<dbReference type="InterPro" id="IPR000772">
    <property type="entry name" value="Ricin_B_lectin"/>
</dbReference>
<proteinExistence type="inferred from homology"/>
<keyword evidence="4" id="KW-0812">Transmembrane</keyword>
<dbReference type="SUPFAM" id="SSF50370">
    <property type="entry name" value="Ricin B-like lectins"/>
    <property type="match status" value="1"/>
</dbReference>
<dbReference type="InterPro" id="IPR035992">
    <property type="entry name" value="Ricin_B-like_lectins"/>
</dbReference>
<keyword evidence="10 13" id="KW-1015">Disulfide bond</keyword>
<keyword evidence="9" id="KW-0472">Membrane</keyword>
<feature type="region of interest" description="Disordered" evidence="14">
    <location>
        <begin position="1"/>
        <end position="25"/>
    </location>
</feature>
<keyword evidence="13" id="KW-0328">Glycosyltransferase</keyword>
<keyword evidence="8 13" id="KW-0333">Golgi apparatus</keyword>
<evidence type="ECO:0000256" key="2">
    <source>
        <dbReference type="ARBA" id="ARBA00004323"/>
    </source>
</evidence>
<evidence type="ECO:0000256" key="12">
    <source>
        <dbReference type="ARBA" id="ARBA00023211"/>
    </source>
</evidence>
<evidence type="ECO:0000256" key="6">
    <source>
        <dbReference type="ARBA" id="ARBA00022968"/>
    </source>
</evidence>
<dbReference type="GO" id="GO:0004653">
    <property type="term" value="F:polypeptide N-acetylgalactosaminyltransferase activity"/>
    <property type="evidence" value="ECO:0007669"/>
    <property type="project" value="TreeGrafter"/>
</dbReference>
<keyword evidence="11" id="KW-0325">Glycoprotein</keyword>
<dbReference type="GO" id="GO:0030246">
    <property type="term" value="F:carbohydrate binding"/>
    <property type="evidence" value="ECO:0007669"/>
    <property type="project" value="UniProtKB-KW"/>
</dbReference>
<evidence type="ECO:0000256" key="3">
    <source>
        <dbReference type="ARBA" id="ARBA00005680"/>
    </source>
</evidence>
<dbReference type="PANTHER" id="PTHR11675">
    <property type="entry name" value="N-ACETYLGALACTOSAMINYLTRANSFERASE"/>
    <property type="match status" value="1"/>
</dbReference>
<dbReference type="PROSITE" id="PS50231">
    <property type="entry name" value="RICIN_B_LECTIN"/>
    <property type="match status" value="1"/>
</dbReference>
<sequence>MKRGRNTKKGGAGSKNKDKQRAEESNTQWTFGRIVTWTTVFSLIAAAICANRHNVTFTADLDMNRKEGLPQSVFRLEGMREIYELSLVKNTEDEEKYNAGYKQHIFNQYVSDKIDPNRFTPDARYPACKSRNYGDKLPTVSVVICFINEAFSALIRTVHSVINKTPSHLLVEIILIDDNSQLGDLKQPLDDYIKKHFHNVILLRNGERKGMISSRIRGSRAAKGDVLMFLDSHCEVNIGWIEPLLSRIMEDRRIVPSPIIDVVNTDTMLYEPVQLLGVGFNWKLLFRWDPLPAELENNETAKSYPMRAAAMAGGLFAIDKKYFQELGEYDPDLQIWGAENMELSFKVWQCGGQLEVVPCSRVGHIFRKSRPNGGNSNDHLHRNTARVANVWMDDYKKYFYQFNPQALSMDIGNVSVRVALRKKLGCKSFKWYLDNIYPEQILPSDPLFEEKEADRESRRRQTVIRNKVSKAVRSGQIFHRDSGLCLHYYPTNNKRTITMKTCSKDNPDAVWTETNRNEFRLGAGNFCLDSGSPDGRMMMAQCIYEASQIFIWRKQNSTLQLFNPGIGKCLQPVSHIENSYLELVYCNKHSNMNFTLL</sequence>
<organism evidence="16 17">
    <name type="scientific">Patella caerulea</name>
    <name type="common">Rayed Mediterranean limpet</name>
    <dbReference type="NCBI Taxonomy" id="87958"/>
    <lineage>
        <taxon>Eukaryota</taxon>
        <taxon>Metazoa</taxon>
        <taxon>Spiralia</taxon>
        <taxon>Lophotrochozoa</taxon>
        <taxon>Mollusca</taxon>
        <taxon>Gastropoda</taxon>
        <taxon>Patellogastropoda</taxon>
        <taxon>Patelloidea</taxon>
        <taxon>Patellidae</taxon>
        <taxon>Patella</taxon>
    </lineage>
</organism>
<keyword evidence="13" id="KW-0808">Transferase</keyword>
<dbReference type="Proteomes" id="UP001347796">
    <property type="component" value="Unassembled WGS sequence"/>
</dbReference>
<evidence type="ECO:0000259" key="15">
    <source>
        <dbReference type="SMART" id="SM00458"/>
    </source>
</evidence>
<evidence type="ECO:0000256" key="11">
    <source>
        <dbReference type="ARBA" id="ARBA00023180"/>
    </source>
</evidence>
<comment type="caution">
    <text evidence="16">The sequence shown here is derived from an EMBL/GenBank/DDBJ whole genome shotgun (WGS) entry which is preliminary data.</text>
</comment>
<keyword evidence="6" id="KW-0735">Signal-anchor</keyword>
<dbReference type="EMBL" id="JAZGQO010000021">
    <property type="protein sequence ID" value="KAK6166747.1"/>
    <property type="molecule type" value="Genomic_DNA"/>
</dbReference>
<comment type="similarity">
    <text evidence="3 13">Belongs to the glycosyltransferase 2 family. GalNAc-T subfamily.</text>
</comment>
<dbReference type="SUPFAM" id="SSF53448">
    <property type="entry name" value="Nucleotide-diphospho-sugar transferases"/>
    <property type="match status" value="1"/>
</dbReference>
<dbReference type="InterPro" id="IPR001173">
    <property type="entry name" value="Glyco_trans_2-like"/>
</dbReference>
<evidence type="ECO:0000313" key="16">
    <source>
        <dbReference type="EMBL" id="KAK6166747.1"/>
    </source>
</evidence>
<protein>
    <recommendedName>
        <fullName evidence="13">Polypeptide N-acetylgalactosaminyltransferase</fullName>
        <ecNumber evidence="13">2.4.1.-</ecNumber>
    </recommendedName>
    <alternativeName>
        <fullName evidence="13">Protein-UDP acetylgalactosaminyltransferase</fullName>
    </alternativeName>
</protein>
<comment type="pathway">
    <text evidence="13">Protein modification; protein glycosylation.</text>
</comment>
<dbReference type="Pfam" id="PF00652">
    <property type="entry name" value="Ricin_B_lectin"/>
    <property type="match status" value="1"/>
</dbReference>
<dbReference type="Gene3D" id="2.80.10.50">
    <property type="match status" value="1"/>
</dbReference>
<dbReference type="EC" id="2.4.1.-" evidence="13"/>
<keyword evidence="12 13" id="KW-0464">Manganese</keyword>
<dbReference type="InterPro" id="IPR029044">
    <property type="entry name" value="Nucleotide-diphossugar_trans"/>
</dbReference>
<dbReference type="GO" id="GO:0000139">
    <property type="term" value="C:Golgi membrane"/>
    <property type="evidence" value="ECO:0007669"/>
    <property type="project" value="UniProtKB-SubCell"/>
</dbReference>
<comment type="subcellular location">
    <subcellularLocation>
        <location evidence="2 13">Golgi apparatus membrane</location>
        <topology evidence="2 13">Single-pass type II membrane protein</topology>
    </subcellularLocation>
</comment>
<evidence type="ECO:0000256" key="8">
    <source>
        <dbReference type="ARBA" id="ARBA00023034"/>
    </source>
</evidence>
<dbReference type="GO" id="GO:0006493">
    <property type="term" value="P:protein O-linked glycosylation"/>
    <property type="evidence" value="ECO:0007669"/>
    <property type="project" value="TreeGrafter"/>
</dbReference>
<feature type="domain" description="Ricin B lectin" evidence="15">
    <location>
        <begin position="474"/>
        <end position="597"/>
    </location>
</feature>
<accession>A0AAN8FYD1</accession>
<dbReference type="GO" id="GO:0005112">
    <property type="term" value="F:Notch binding"/>
    <property type="evidence" value="ECO:0007669"/>
    <property type="project" value="TreeGrafter"/>
</dbReference>
<comment type="cofactor">
    <cofactor evidence="1 13">
        <name>Mn(2+)</name>
        <dbReference type="ChEBI" id="CHEBI:29035"/>
    </cofactor>
</comment>
<dbReference type="AlphaFoldDB" id="A0AAN8FYD1"/>
<evidence type="ECO:0000256" key="14">
    <source>
        <dbReference type="SAM" id="MobiDB-lite"/>
    </source>
</evidence>
<evidence type="ECO:0000256" key="1">
    <source>
        <dbReference type="ARBA" id="ARBA00001936"/>
    </source>
</evidence>
<dbReference type="PANTHER" id="PTHR11675:SF63">
    <property type="entry name" value="POLYPEPTIDE N-ACETYLGALACTOSAMINYLTRANSFERASE"/>
    <property type="match status" value="1"/>
</dbReference>
<keyword evidence="17" id="KW-1185">Reference proteome</keyword>
<dbReference type="Gene3D" id="3.90.550.10">
    <property type="entry name" value="Spore Coat Polysaccharide Biosynthesis Protein SpsA, Chain A"/>
    <property type="match status" value="1"/>
</dbReference>
<keyword evidence="7" id="KW-1133">Transmembrane helix</keyword>
<gene>
    <name evidence="16" type="ORF">SNE40_023373</name>
</gene>
<name>A0AAN8FYD1_PATCE</name>
<evidence type="ECO:0000256" key="9">
    <source>
        <dbReference type="ARBA" id="ARBA00023136"/>
    </source>
</evidence>
<feature type="compositionally biased region" description="Basic and acidic residues" evidence="14">
    <location>
        <begin position="15"/>
        <end position="24"/>
    </location>
</feature>
<keyword evidence="5 13" id="KW-0430">Lectin</keyword>
<dbReference type="InterPro" id="IPR045885">
    <property type="entry name" value="GalNAc-T"/>
</dbReference>
<evidence type="ECO:0000256" key="5">
    <source>
        <dbReference type="ARBA" id="ARBA00022734"/>
    </source>
</evidence>
<evidence type="ECO:0000256" key="10">
    <source>
        <dbReference type="ARBA" id="ARBA00023157"/>
    </source>
</evidence>
<evidence type="ECO:0000256" key="7">
    <source>
        <dbReference type="ARBA" id="ARBA00022989"/>
    </source>
</evidence>
<evidence type="ECO:0000313" key="17">
    <source>
        <dbReference type="Proteomes" id="UP001347796"/>
    </source>
</evidence>
<reference evidence="16 17" key="1">
    <citation type="submission" date="2024-01" db="EMBL/GenBank/DDBJ databases">
        <title>The genome of the rayed Mediterranean limpet Patella caerulea (Linnaeus, 1758).</title>
        <authorList>
            <person name="Anh-Thu Weber A."/>
            <person name="Halstead-Nussloch G."/>
        </authorList>
    </citation>
    <scope>NUCLEOTIDE SEQUENCE [LARGE SCALE GENOMIC DNA]</scope>
    <source>
        <strain evidence="16">AATW-2023a</strain>
        <tissue evidence="16">Whole specimen</tissue>
    </source>
</reference>
<dbReference type="CDD" id="cd02510">
    <property type="entry name" value="pp-GalNAc-T"/>
    <property type="match status" value="1"/>
</dbReference>
<evidence type="ECO:0000256" key="13">
    <source>
        <dbReference type="RuleBase" id="RU361242"/>
    </source>
</evidence>
<dbReference type="Pfam" id="PF00535">
    <property type="entry name" value="Glycos_transf_2"/>
    <property type="match status" value="1"/>
</dbReference>